<feature type="non-terminal residue" evidence="3">
    <location>
        <position position="1"/>
    </location>
</feature>
<feature type="domain" description="GBF-interacting protein 1 N-terminal" evidence="2">
    <location>
        <begin position="10"/>
        <end position="69"/>
    </location>
</feature>
<name>A0A371EX17_MUCPR</name>
<reference evidence="3" key="1">
    <citation type="submission" date="2018-05" db="EMBL/GenBank/DDBJ databases">
        <title>Draft genome of Mucuna pruriens seed.</title>
        <authorList>
            <person name="Nnadi N.E."/>
            <person name="Vos R."/>
            <person name="Hasami M.H."/>
            <person name="Devisetty U.K."/>
            <person name="Aguiy J.C."/>
        </authorList>
    </citation>
    <scope>NUCLEOTIDE SEQUENCE [LARGE SCALE GENOMIC DNA]</scope>
    <source>
        <strain evidence="3">JCA_2017</strain>
    </source>
</reference>
<feature type="compositionally biased region" description="Low complexity" evidence="1">
    <location>
        <begin position="472"/>
        <end position="488"/>
    </location>
</feature>
<dbReference type="InterPro" id="IPR044277">
    <property type="entry name" value="GIP1"/>
</dbReference>
<feature type="region of interest" description="Disordered" evidence="1">
    <location>
        <begin position="529"/>
        <end position="559"/>
    </location>
</feature>
<feature type="region of interest" description="Disordered" evidence="1">
    <location>
        <begin position="454"/>
        <end position="517"/>
    </location>
</feature>
<dbReference type="AlphaFoldDB" id="A0A371EX17"/>
<gene>
    <name evidence="3" type="primary">GIP1</name>
    <name evidence="3" type="ORF">CR513_50147</name>
</gene>
<evidence type="ECO:0000259" key="2">
    <source>
        <dbReference type="Pfam" id="PF06972"/>
    </source>
</evidence>
<keyword evidence="4" id="KW-1185">Reference proteome</keyword>
<dbReference type="InterPro" id="IPR009719">
    <property type="entry name" value="GIP1_N"/>
</dbReference>
<dbReference type="Proteomes" id="UP000257109">
    <property type="component" value="Unassembled WGS sequence"/>
</dbReference>
<feature type="compositionally biased region" description="Low complexity" evidence="1">
    <location>
        <begin position="338"/>
        <end position="350"/>
    </location>
</feature>
<dbReference type="OrthoDB" id="753279at2759"/>
<feature type="compositionally biased region" description="Polar residues" evidence="1">
    <location>
        <begin position="536"/>
        <end position="558"/>
    </location>
</feature>
<sequence length="958" mass="102935">MSGGVGRGSIPSGVRKTIENIKEITGNHSEDDIYAMLKDCSMDPNETAHKLLFQDTFHEVKRKRDRRKETLQNVNNLESLESRSRPGPQRWGVRGSREKFSPHHLLQDTVLGSRIVKLKKLYSMGLLSDAGGDKNSGIGKDSGTNQVTERGVPLRLSASQEKRTKEKSLGSAFSSDSSLDKGAMIALGSESVSSTSDYLGSRPASSLGVCFSSSLDKGATIALGSESVPSTSDCLGSRPASSSAVCFSSSDPVLVPSNDSHFPGAIRREVGSQCPPGKLNVVRTSKNKIAAEFLPNNCMTALETGSSSLQGKIQGKSWGVVRNHFTEVLPSSTVMHGSSSRPSSNHSNRSQQLTGPQKAGFNKEWKPKSTSTAINHGSGLASVSESSAVSAEATGQLQTVSNVIDSEEATSILQRKMEDLHFPPRQHVKLPNHIFVPDSEKNKFSFGSLGFTYRGNTSNVSDPESEKSSMPASEVSQAVEETAEEQATSHSSPVTSVVGDYTDHPQSPTTVPENLSSGEVVVSSPAIQEHNESKQDASLPSGDNQCSVVHTSPNSSSGFMPPMLGTQSAQFDNSESQAHDISQLPSFVVHQPIDPTGYYVHIHRSGADSDGRLSPFPSTGVTAKYNSNAALLPTPNPQSVQEWPMTNNNRGKKERKNITIIKAIYLSVPLDNQFGFRTINFTIWANFTSIHPSTTNSRLPRKKGNQHPNTTMLKSLHFINHGLSPSRMIKCFIDIFWNLSVLSTAGTTQAVGVMQNPIAVTQQPVPIFRTLSGIHLPHYPPSYIPYGHYFPPFYVTPPPIHQFLGNPAFPQQLQASTVYPPPPAGMKYPVPQFKPGTNAANSTHFVISGAYGSSPAGGYNPSSAANAGNVTSNEDLGAPGQDISISSFYNLPPQGQHVNYAPTQAAHGTFAAGIYHPAQAVTAATVHPLMQQSRTMPGAVDIVRLGSGVYHQPHINWP</sequence>
<organism evidence="3 4">
    <name type="scientific">Mucuna pruriens</name>
    <name type="common">Velvet bean</name>
    <name type="synonym">Dolichos pruriens</name>
    <dbReference type="NCBI Taxonomy" id="157652"/>
    <lineage>
        <taxon>Eukaryota</taxon>
        <taxon>Viridiplantae</taxon>
        <taxon>Streptophyta</taxon>
        <taxon>Embryophyta</taxon>
        <taxon>Tracheophyta</taxon>
        <taxon>Spermatophyta</taxon>
        <taxon>Magnoliopsida</taxon>
        <taxon>eudicotyledons</taxon>
        <taxon>Gunneridae</taxon>
        <taxon>Pentapetalae</taxon>
        <taxon>rosids</taxon>
        <taxon>fabids</taxon>
        <taxon>Fabales</taxon>
        <taxon>Fabaceae</taxon>
        <taxon>Papilionoideae</taxon>
        <taxon>50 kb inversion clade</taxon>
        <taxon>NPAAA clade</taxon>
        <taxon>indigoferoid/millettioid clade</taxon>
        <taxon>Phaseoleae</taxon>
        <taxon>Mucuna</taxon>
    </lineage>
</organism>
<dbReference type="PANTHER" id="PTHR46775">
    <property type="entry name" value="FLOCCULATION PROTEIN (DUF1296)"/>
    <property type="match status" value="1"/>
</dbReference>
<evidence type="ECO:0000313" key="4">
    <source>
        <dbReference type="Proteomes" id="UP000257109"/>
    </source>
</evidence>
<evidence type="ECO:0000256" key="1">
    <source>
        <dbReference type="SAM" id="MobiDB-lite"/>
    </source>
</evidence>
<feature type="region of interest" description="Disordered" evidence="1">
    <location>
        <begin position="132"/>
        <end position="152"/>
    </location>
</feature>
<protein>
    <submittedName>
        <fullName evidence="3">GBF-interacting protein 1</fullName>
    </submittedName>
</protein>
<feature type="non-terminal residue" evidence="3">
    <location>
        <position position="958"/>
    </location>
</feature>
<feature type="region of interest" description="Disordered" evidence="1">
    <location>
        <begin position="332"/>
        <end position="378"/>
    </location>
</feature>
<dbReference type="STRING" id="157652.A0A371EX17"/>
<dbReference type="PANTHER" id="PTHR46775:SF1">
    <property type="entry name" value="FLOCCULATION PROTEIN (DUF1296)"/>
    <property type="match status" value="1"/>
</dbReference>
<accession>A0A371EX17</accession>
<dbReference type="GO" id="GO:0051082">
    <property type="term" value="F:unfolded protein binding"/>
    <property type="evidence" value="ECO:0007669"/>
    <property type="project" value="TreeGrafter"/>
</dbReference>
<proteinExistence type="predicted"/>
<comment type="caution">
    <text evidence="3">The sequence shown here is derived from an EMBL/GenBank/DDBJ whole genome shotgun (WGS) entry which is preliminary data.</text>
</comment>
<feature type="region of interest" description="Disordered" evidence="1">
    <location>
        <begin position="158"/>
        <end position="177"/>
    </location>
</feature>
<dbReference type="Pfam" id="PF06972">
    <property type="entry name" value="GIP1_N"/>
    <property type="match status" value="1"/>
</dbReference>
<dbReference type="InterPro" id="IPR009060">
    <property type="entry name" value="UBA-like_sf"/>
</dbReference>
<dbReference type="EMBL" id="QJKJ01011644">
    <property type="protein sequence ID" value="RDX70595.1"/>
    <property type="molecule type" value="Genomic_DNA"/>
</dbReference>
<feature type="region of interest" description="Disordered" evidence="1">
    <location>
        <begin position="74"/>
        <end position="96"/>
    </location>
</feature>
<feature type="compositionally biased region" description="Polar residues" evidence="1">
    <location>
        <begin position="504"/>
        <end position="517"/>
    </location>
</feature>
<dbReference type="SUPFAM" id="SSF46934">
    <property type="entry name" value="UBA-like"/>
    <property type="match status" value="1"/>
</dbReference>
<evidence type="ECO:0000313" key="3">
    <source>
        <dbReference type="EMBL" id="RDX70595.1"/>
    </source>
</evidence>